<dbReference type="InterPro" id="IPR018201">
    <property type="entry name" value="Ketoacyl_synth_AS"/>
</dbReference>
<evidence type="ECO:0000313" key="13">
    <source>
        <dbReference type="Proteomes" id="UP000279275"/>
    </source>
</evidence>
<dbReference type="PROSITE" id="PS52004">
    <property type="entry name" value="KS3_2"/>
    <property type="match status" value="2"/>
</dbReference>
<dbReference type="SUPFAM" id="SSF51735">
    <property type="entry name" value="NAD(P)-binding Rossmann-fold domains"/>
    <property type="match status" value="2"/>
</dbReference>
<dbReference type="Pfam" id="PF00698">
    <property type="entry name" value="Acyl_transf_1"/>
    <property type="match status" value="2"/>
</dbReference>
<dbReference type="Gene3D" id="3.40.50.12780">
    <property type="entry name" value="N-terminal domain of ligase-like"/>
    <property type="match status" value="1"/>
</dbReference>
<dbReference type="Proteomes" id="UP000279275">
    <property type="component" value="Unassembled WGS sequence"/>
</dbReference>
<name>A0A3M2LBS1_9NOCA</name>
<dbReference type="InterPro" id="IPR014030">
    <property type="entry name" value="Ketoacyl_synth_N"/>
</dbReference>
<evidence type="ECO:0000256" key="6">
    <source>
        <dbReference type="ARBA" id="ARBA00022832"/>
    </source>
</evidence>
<dbReference type="GO" id="GO:0016874">
    <property type="term" value="F:ligase activity"/>
    <property type="evidence" value="ECO:0007669"/>
    <property type="project" value="UniProtKB-KW"/>
</dbReference>
<dbReference type="InterPro" id="IPR036291">
    <property type="entry name" value="NAD(P)-bd_dom_sf"/>
</dbReference>
<comment type="caution">
    <text evidence="12">The sequence shown here is derived from an EMBL/GenBank/DDBJ whole genome shotgun (WGS) entry which is preliminary data.</text>
</comment>
<dbReference type="EMBL" id="RFFH01000003">
    <property type="protein sequence ID" value="RMI33405.1"/>
    <property type="molecule type" value="Genomic_DNA"/>
</dbReference>
<evidence type="ECO:0000256" key="5">
    <source>
        <dbReference type="ARBA" id="ARBA00022679"/>
    </source>
</evidence>
<dbReference type="InterPro" id="IPR014031">
    <property type="entry name" value="Ketoacyl_synth_C"/>
</dbReference>
<dbReference type="InterPro" id="IPR036736">
    <property type="entry name" value="ACP-like_sf"/>
</dbReference>
<dbReference type="SMART" id="SM01294">
    <property type="entry name" value="PKS_PP_betabranch"/>
    <property type="match status" value="2"/>
</dbReference>
<keyword evidence="2" id="KW-0596">Phosphopantetheine</keyword>
<dbReference type="Pfam" id="PF00501">
    <property type="entry name" value="AMP-binding"/>
    <property type="match status" value="1"/>
</dbReference>
<dbReference type="FunFam" id="3.40.50.12780:FF:000013">
    <property type="entry name" value="Long-chain-fatty-acid--AMP ligase FadD32"/>
    <property type="match status" value="1"/>
</dbReference>
<dbReference type="Pfam" id="PF00550">
    <property type="entry name" value="PP-binding"/>
    <property type="match status" value="3"/>
</dbReference>
<dbReference type="Gene3D" id="3.30.70.3290">
    <property type="match status" value="2"/>
</dbReference>
<proteinExistence type="inferred from homology"/>
<evidence type="ECO:0000313" key="12">
    <source>
        <dbReference type="EMBL" id="RMI33405.1"/>
    </source>
</evidence>
<dbReference type="SUPFAM" id="SSF52151">
    <property type="entry name" value="FabD/lysophospholipase-like"/>
    <property type="match status" value="2"/>
</dbReference>
<dbReference type="InterPro" id="IPR040097">
    <property type="entry name" value="FAAL/FAAC"/>
</dbReference>
<keyword evidence="8" id="KW-0511">Multifunctional enzyme</keyword>
<dbReference type="CDD" id="cd00833">
    <property type="entry name" value="PKS"/>
    <property type="match status" value="2"/>
</dbReference>
<gene>
    <name evidence="12" type="ORF">EBN03_09635</name>
</gene>
<dbReference type="Pfam" id="PF08659">
    <property type="entry name" value="KR"/>
    <property type="match status" value="1"/>
</dbReference>
<dbReference type="InterPro" id="IPR057326">
    <property type="entry name" value="KR_dom"/>
</dbReference>
<dbReference type="SMART" id="SM00822">
    <property type="entry name" value="PKS_KR"/>
    <property type="match status" value="1"/>
</dbReference>
<accession>A0A3M2LBS1</accession>
<dbReference type="GO" id="GO:0031177">
    <property type="term" value="F:phosphopantetheine binding"/>
    <property type="evidence" value="ECO:0007669"/>
    <property type="project" value="InterPro"/>
</dbReference>
<dbReference type="PROSITE" id="PS00455">
    <property type="entry name" value="AMP_BINDING"/>
    <property type="match status" value="1"/>
</dbReference>
<feature type="domain" description="Carrier" evidence="10">
    <location>
        <begin position="631"/>
        <end position="705"/>
    </location>
</feature>
<keyword evidence="4" id="KW-0436">Ligase</keyword>
<dbReference type="SUPFAM" id="SSF47336">
    <property type="entry name" value="ACP-like"/>
    <property type="match status" value="3"/>
</dbReference>
<feature type="region of interest" description="Disordered" evidence="9">
    <location>
        <begin position="606"/>
        <end position="626"/>
    </location>
</feature>
<dbReference type="PANTHER" id="PTHR43775:SF37">
    <property type="entry name" value="SI:DKEY-61P9.11"/>
    <property type="match status" value="1"/>
</dbReference>
<evidence type="ECO:0000256" key="4">
    <source>
        <dbReference type="ARBA" id="ARBA00022598"/>
    </source>
</evidence>
<dbReference type="PANTHER" id="PTHR43775">
    <property type="entry name" value="FATTY ACID SYNTHASE"/>
    <property type="match status" value="1"/>
</dbReference>
<evidence type="ECO:0000259" key="10">
    <source>
        <dbReference type="PROSITE" id="PS50075"/>
    </source>
</evidence>
<dbReference type="CDD" id="cd08955">
    <property type="entry name" value="KR_2_FAS_SDR_x"/>
    <property type="match status" value="1"/>
</dbReference>
<organism evidence="12 13">
    <name type="scientific">Nocardia stercoris</name>
    <dbReference type="NCBI Taxonomy" id="2483361"/>
    <lineage>
        <taxon>Bacteria</taxon>
        <taxon>Bacillati</taxon>
        <taxon>Actinomycetota</taxon>
        <taxon>Actinomycetes</taxon>
        <taxon>Mycobacteriales</taxon>
        <taxon>Nocardiaceae</taxon>
        <taxon>Nocardia</taxon>
    </lineage>
</organism>
<feature type="domain" description="Ketosynthase family 3 (KS3)" evidence="11">
    <location>
        <begin position="1709"/>
        <end position="2125"/>
    </location>
</feature>
<evidence type="ECO:0000256" key="9">
    <source>
        <dbReference type="SAM" id="MobiDB-lite"/>
    </source>
</evidence>
<dbReference type="InterPro" id="IPR042099">
    <property type="entry name" value="ANL_N_sf"/>
</dbReference>
<dbReference type="PROSITE" id="PS00012">
    <property type="entry name" value="PHOSPHOPANTETHEINE"/>
    <property type="match status" value="1"/>
</dbReference>
<sequence>MAAVQWSHYCPERVLVRRRMGERAMPGDGSAVHSATLVDTIESRAERTPDRMAMRFVRPTAANRFETEDFTYREIAEKARSIAVHLGEQCAPGSRILLLCPPGLEYTLHFYGCLYAGLIPVPAYPPASNRHLSRVETIARSARAAAVLTAEGADRFDLSSIRGAEIPTLAGATWIEAKRSSFDTPSDSWRRPEITGDTTALLQYTSGSTSAPKGVVVSHANLLDNARLAADTFGLTPDSRGAGWLPPYHDMGLLGGLVSPIHTGYPIVVISPMTFIRDPLYWLEVISRERATSSAGPNFAYQMCVDKATPERLAEFDLSTWNYALNGSEPVRAEVLDTFSDTFAECGFRRSAFYPCYGLAEATLLVSGGRSSGDPTILRVGTEQLAHGQVVTGSEGPQQSLVSSGKVAPDTEVVIVDPATSAVLPEGAVGEVWMRGSSITAGYFENESATTETFRRFTADGSGPYLNPGDLGVMVDQELYIVGRTKEAMNFRGRNVYPQDVEATAVASHPGLAGTRCISFSIEVDGADQLVVVQQKPRRASREHADADIVRAVRRAVSDHHQLSAYDVLLVPARAIPVTSSGKLQRAECRKSYLDGEYGGRIVSQSETNSAVPQEQSSEVADTRPVAQRRREIEDLLVTLICRHAGLTAGEVDRHEQFATYGLSSIQAVRIAADLSDELGTEIAPTLAWEYPSIDAAAAALAGATDPAAATEFTSATEEPIAVVGVGCRLPGGVTGPDSFWDLLVAGRSGIAEVPGDRWDADGLFDADPDAPGKTYSRHGGFLDDVRGFDAGVFGVSAREATTMDPQHRAVLEVAWEALEHAGIAPDSLRGSATGVFVGMSGGDYERIAAAAHGIADIDAYVATGNAGNFGANRLSYALGLQGPSLVVDTACSSSLVAVHLAVQSLRAGESDLALAGGVNLQLSPEVTVALAKGRMLSATGQCHTFDAAADGYVRGEGCGVVVLRRLSDALAAGDHILSVIRGSAVNQDGRSSGLTAPSMTAQQDVVRRALAVARVAPAEIGYVEAHGTGTPLGDPIEVRALAGVLGTDRPADRPLRLGSVKTNIGHLEAAAGIAGFIKAALVLSRGVIPPHLNLRELSPHIAWDRMPVQVPRTLTVWGEGPRLAGVSSFGFGGTNAHIVLGAAPEPAAAPADTADTRPALVKVSGADAAGVAATAARLAEFVAAQAQWQAGAVAWAAGTGRADLPSRATVLAGSRTELLAGLRALAAGTGIRERRHAGARPRVAFLAPGHGARITGVLAGVYGTVPVVTDVLDSLGPMTELPLSVLVETGPDAESAVLRTEVAQPALYALAVALGSWWRSVGVEPELIAGHSVGAYAAAALSGAFSIGTGAELIRARANAMSALPDGTGMAAIGCAATDLADLPESVSVAAVNGPSDTVVAGPDAEVDAVVATALARGLKAKRLSVNRAFHTAAVDPALDTLRAAFAAAELTTPTTEFISDTTGAVVSAEVTDPEYWVDHTRQPVRFGDVIDTALSRGITTVVELGPGALLPLVQNRPGDHETLCVASVSATDPARALTEAAGRLWRNGTDLDWTALTTRPARVPILPTYAFQHVPYWITDGPVRPAITAGSPAATASRSETGSRHSALGAPAARTVDEEIRNLRGHIARLLELPDPDRIDPDTGLFELGLTSAMAVELITVLRETHSVPLPATVVFEHSTIAKLAAYLSRGGAGTGPATRSRAAAPAEPIAIVGMACRFPGGANDPAGFWRLLRDGVDGTGPIPADRAALRAGLGDFRGGFLDLPVAGFDPDVFGISPREARSMDPQQRLLLEVVWEALDDAGIPRDHLDGVAGSVHVGMNTTDYLQLLAADGTAQVDPYFATGNTFSVAAGRVSYLLGLRGPATAIDTACSSSLVATDHAIRDLRSGVSDVAIVGGVNLILSPATVLSLSSMGALAADGRCKTFDAAADGYGRGEGCGVLVLKRQSDAERDGDRTWALIRGSAVNQDGRSAGLTVPSGTAQAEVIADALHAAGVTADAVGYVEAHGTGTPLGDPIELAALASVLRPHDDAEPLIVGSAKSNVGHLEAAAGVCGLIKVALSLHHKMIPPNLHYGTPNPRVPWEQTPITVPTAATAWPEHGAGRIAGISSFGFSGTNAHVVLQEAPAPAPAAAVETELPQLITVSAASPAALRATAAALAGRARAEAISTADLAATLLRHRTPQPFRHGFVATATTDLLTGLDALATTAADAPRTTARTRAGLVFVYSGQGSQWAGLGERLLGEPLLRAALTECDDLVRAEAGWSLLTELQRAQAESRLEHTRIAQPVITALQIALTDLWASWGIRPGAVIGHSIGEIAAGYAAGVLSRRDALRLAIGRGAAMDDLHGQGVMAAVGLPETHVRELVEDQRATGGDGGGLCVAAVNGPAAVVISGAADAVDAVLSAAAARGARTRIIQQRYAFHSSQVESARAALADVLDRVELHRPAVPFHSTVTGATADTELTTPAYWLAGAVQPVRFLAALRAAAAAGAHRAVEIGPDRSLAGAILQSQDEAPLRYLPSMTQDRSVRESVLAAAGALLDDGYPVVPAAIVPDHTYRRVALPAYPWQRQEYWLPGAGAMTTAESTGPQPLSDLYGITWEASESRPEPVPEPGTWVIVAAAAGPAGDLADRLQADGHGALIVDPEFAATADRARWDAAIAAVRPAGAGNAVGVVYVAAGTENASGTPDLVAAEVETTTATLLTVAQAWIASGRIGRIYAVTRGAAPVGDEPVTLAHTPLWGLGRVVGLEHPGLWGGVIDLDPRHTDPVADATRIAAEITAADVEDQVAYRDDRRLVPRLHNLDEVYPATPELRSDAAYLITGGRGSLGVRLAGWLARRGARHLILLGRSPLADAAAQTREAVAALRESGVTVYTPDADVADHAAMSALFEDPAWPPVRGVVHAAGTLDAATVADMPVDQFHRVLHAKVRGGLVLDALPALAEVDFFVLFSSAAAVWGSALAAHYCAANHFLDMLAWDRRARRAPALAVDWGWWQDSAMAAGHGDYFASMGMAELAADTALEVLDATLTGELTQVVAAPVDWRRFLPVMEAKRRRPLLSGMAAASADALRTAAADRFVDRVRTAAPAARDRLLRDAVQREVAVVLGLDPQVRLDPQRGFFESGMDSITSVELKGRIEALLGRTVPVTTVFEHPTIAGLSAHLLELLAFDDTGVPTAATESAATDTELADLSELELLQLLDRELNSGRIDDRH</sequence>
<dbReference type="InterPro" id="IPR020841">
    <property type="entry name" value="PKS_Beta-ketoAc_synthase_dom"/>
</dbReference>
<dbReference type="SUPFAM" id="SSF53901">
    <property type="entry name" value="Thiolase-like"/>
    <property type="match status" value="2"/>
</dbReference>
<dbReference type="Gene3D" id="3.40.47.10">
    <property type="match status" value="2"/>
</dbReference>
<dbReference type="SMART" id="SM00825">
    <property type="entry name" value="PKS_KS"/>
    <property type="match status" value="2"/>
</dbReference>
<dbReference type="Gene3D" id="3.40.366.10">
    <property type="entry name" value="Malonyl-Coenzyme A Acyl Carrier Protein, domain 2"/>
    <property type="match status" value="2"/>
</dbReference>
<dbReference type="SUPFAM" id="SSF56801">
    <property type="entry name" value="Acetyl-CoA synthetase-like"/>
    <property type="match status" value="1"/>
</dbReference>
<dbReference type="InterPro" id="IPR014043">
    <property type="entry name" value="Acyl_transferase_dom"/>
</dbReference>
<dbReference type="GO" id="GO:0004315">
    <property type="term" value="F:3-oxoacyl-[acyl-carrier-protein] synthase activity"/>
    <property type="evidence" value="ECO:0007669"/>
    <property type="project" value="InterPro"/>
</dbReference>
<dbReference type="RefSeq" id="WP_122187602.1">
    <property type="nucleotide sequence ID" value="NZ_RFFH01000003.1"/>
</dbReference>
<comment type="similarity">
    <text evidence="1">Belongs to the ATP-dependent AMP-binding enzyme family.</text>
</comment>
<dbReference type="SMART" id="SM00827">
    <property type="entry name" value="PKS_AT"/>
    <property type="match status" value="2"/>
</dbReference>
<evidence type="ECO:0000256" key="2">
    <source>
        <dbReference type="ARBA" id="ARBA00022450"/>
    </source>
</evidence>
<evidence type="ECO:0000256" key="3">
    <source>
        <dbReference type="ARBA" id="ARBA00022553"/>
    </source>
</evidence>
<dbReference type="GO" id="GO:0071766">
    <property type="term" value="P:Actinobacterium-type cell wall biogenesis"/>
    <property type="evidence" value="ECO:0007669"/>
    <property type="project" value="UniProtKB-ARBA"/>
</dbReference>
<keyword evidence="13" id="KW-1185">Reference proteome</keyword>
<dbReference type="InterPro" id="IPR009081">
    <property type="entry name" value="PP-bd_ACP"/>
</dbReference>
<dbReference type="InterPro" id="IPR006162">
    <property type="entry name" value="Ppantetheine_attach_site"/>
</dbReference>
<dbReference type="InterPro" id="IPR045851">
    <property type="entry name" value="AMP-bd_C_sf"/>
</dbReference>
<dbReference type="FunFam" id="3.40.47.10:FF:000019">
    <property type="entry name" value="Polyketide synthase type I"/>
    <property type="match status" value="2"/>
</dbReference>
<feature type="domain" description="Ketosynthase family 3 (KS3)" evidence="11">
    <location>
        <begin position="718"/>
        <end position="1143"/>
    </location>
</feature>
<dbReference type="InterPro" id="IPR020806">
    <property type="entry name" value="PKS_PP-bd"/>
</dbReference>
<dbReference type="Pfam" id="PF00109">
    <property type="entry name" value="ketoacyl-synt"/>
    <property type="match status" value="2"/>
</dbReference>
<dbReference type="SUPFAM" id="SSF55048">
    <property type="entry name" value="Probable ACP-binding domain of malonyl-CoA ACP transacylase"/>
    <property type="match status" value="2"/>
</dbReference>
<protein>
    <submittedName>
        <fullName evidence="12">SDR family NAD(P)-dependent oxidoreductase</fullName>
    </submittedName>
</protein>
<feature type="compositionally biased region" description="Polar residues" evidence="9">
    <location>
        <begin position="606"/>
        <end position="620"/>
    </location>
</feature>
<dbReference type="CDD" id="cd05931">
    <property type="entry name" value="FAAL"/>
    <property type="match status" value="1"/>
</dbReference>
<dbReference type="SMART" id="SM00823">
    <property type="entry name" value="PKS_PP"/>
    <property type="match status" value="3"/>
</dbReference>
<dbReference type="InterPro" id="IPR016035">
    <property type="entry name" value="Acyl_Trfase/lysoPLipase"/>
</dbReference>
<dbReference type="Gene3D" id="3.40.50.720">
    <property type="entry name" value="NAD(P)-binding Rossmann-like Domain"/>
    <property type="match status" value="1"/>
</dbReference>
<dbReference type="InterPro" id="IPR016039">
    <property type="entry name" value="Thiolase-like"/>
</dbReference>
<evidence type="ECO:0000256" key="1">
    <source>
        <dbReference type="ARBA" id="ARBA00006432"/>
    </source>
</evidence>
<feature type="domain" description="Carrier" evidence="10">
    <location>
        <begin position="1616"/>
        <end position="1694"/>
    </location>
</feature>
<dbReference type="Gene3D" id="1.10.1200.10">
    <property type="entry name" value="ACP-like"/>
    <property type="match status" value="3"/>
</dbReference>
<dbReference type="InterPro" id="IPR050091">
    <property type="entry name" value="PKS_NRPS_Biosynth_Enz"/>
</dbReference>
<dbReference type="InterPro" id="IPR016036">
    <property type="entry name" value="Malonyl_transacylase_ACP-bd"/>
</dbReference>
<keyword evidence="6" id="KW-0276">Fatty acid metabolism</keyword>
<dbReference type="PROSITE" id="PS50075">
    <property type="entry name" value="CARRIER"/>
    <property type="match status" value="3"/>
</dbReference>
<keyword evidence="7" id="KW-0443">Lipid metabolism</keyword>
<dbReference type="Pfam" id="PF02801">
    <property type="entry name" value="Ketoacyl-synt_C"/>
    <property type="match status" value="2"/>
</dbReference>
<feature type="region of interest" description="Disordered" evidence="9">
    <location>
        <begin position="1591"/>
        <end position="1611"/>
    </location>
</feature>
<dbReference type="GO" id="GO:0004312">
    <property type="term" value="F:fatty acid synthase activity"/>
    <property type="evidence" value="ECO:0007669"/>
    <property type="project" value="TreeGrafter"/>
</dbReference>
<reference evidence="12 13" key="1">
    <citation type="submission" date="2018-10" db="EMBL/GenBank/DDBJ databases">
        <title>Isolation from cow dung.</title>
        <authorList>
            <person name="Ling L."/>
        </authorList>
    </citation>
    <scope>NUCLEOTIDE SEQUENCE [LARGE SCALE GENOMIC DNA]</scope>
    <source>
        <strain evidence="12 13">NEAU-LL90</strain>
    </source>
</reference>
<evidence type="ECO:0000256" key="8">
    <source>
        <dbReference type="ARBA" id="ARBA00023268"/>
    </source>
</evidence>
<keyword evidence="5" id="KW-0808">Transferase</keyword>
<dbReference type="InterPro" id="IPR020845">
    <property type="entry name" value="AMP-binding_CS"/>
</dbReference>
<keyword evidence="3" id="KW-0597">Phosphoprotein</keyword>
<dbReference type="Gene3D" id="3.30.300.30">
    <property type="match status" value="1"/>
</dbReference>
<dbReference type="InterPro" id="IPR032821">
    <property type="entry name" value="PKS_assoc"/>
</dbReference>
<dbReference type="InterPro" id="IPR013968">
    <property type="entry name" value="PKS_KR"/>
</dbReference>
<dbReference type="Pfam" id="PF16197">
    <property type="entry name" value="KAsynt_C_assoc"/>
    <property type="match status" value="2"/>
</dbReference>
<dbReference type="InterPro" id="IPR001227">
    <property type="entry name" value="Ac_transferase_dom_sf"/>
</dbReference>
<dbReference type="PROSITE" id="PS00606">
    <property type="entry name" value="KS3_1"/>
    <property type="match status" value="1"/>
</dbReference>
<dbReference type="GO" id="GO:0006633">
    <property type="term" value="P:fatty acid biosynthetic process"/>
    <property type="evidence" value="ECO:0007669"/>
    <property type="project" value="InterPro"/>
</dbReference>
<dbReference type="InterPro" id="IPR000873">
    <property type="entry name" value="AMP-dep_synth/lig_dom"/>
</dbReference>
<evidence type="ECO:0000259" key="11">
    <source>
        <dbReference type="PROSITE" id="PS52004"/>
    </source>
</evidence>
<evidence type="ECO:0000256" key="7">
    <source>
        <dbReference type="ARBA" id="ARBA00023098"/>
    </source>
</evidence>
<feature type="domain" description="Carrier" evidence="10">
    <location>
        <begin position="3091"/>
        <end position="3166"/>
    </location>
</feature>